<organism evidence="3 4">
    <name type="scientific">Cellulomonas biazotea</name>
    <dbReference type="NCBI Taxonomy" id="1709"/>
    <lineage>
        <taxon>Bacteria</taxon>
        <taxon>Bacillati</taxon>
        <taxon>Actinomycetota</taxon>
        <taxon>Actinomycetes</taxon>
        <taxon>Micrococcales</taxon>
        <taxon>Cellulomonadaceae</taxon>
        <taxon>Cellulomonas</taxon>
    </lineage>
</organism>
<proteinExistence type="predicted"/>
<accession>A0A402DQG7</accession>
<dbReference type="Proteomes" id="UP000289954">
    <property type="component" value="Unassembled WGS sequence"/>
</dbReference>
<feature type="domain" description="HTH cro/C1-type" evidence="2">
    <location>
        <begin position="21"/>
        <end position="53"/>
    </location>
</feature>
<dbReference type="PROSITE" id="PS50943">
    <property type="entry name" value="HTH_CROC1"/>
    <property type="match status" value="1"/>
</dbReference>
<keyword evidence="4" id="KW-1185">Reference proteome</keyword>
<gene>
    <name evidence="3" type="ORF">CBZ_14350</name>
</gene>
<dbReference type="AlphaFoldDB" id="A0A402DQG7"/>
<dbReference type="InterPro" id="IPR010982">
    <property type="entry name" value="Lambda_DNA-bd_dom_sf"/>
</dbReference>
<dbReference type="RefSeq" id="WP_378078051.1">
    <property type="nucleotide sequence ID" value="NZ_JBHLSX010000001.1"/>
</dbReference>
<dbReference type="Pfam" id="PF01381">
    <property type="entry name" value="HTH_3"/>
    <property type="match status" value="1"/>
</dbReference>
<evidence type="ECO:0000313" key="4">
    <source>
        <dbReference type="Proteomes" id="UP000289954"/>
    </source>
</evidence>
<comment type="caution">
    <text evidence="3">The sequence shown here is derived from an EMBL/GenBank/DDBJ whole genome shotgun (WGS) entry which is preliminary data.</text>
</comment>
<name>A0A402DQG7_9CELL</name>
<dbReference type="Gene3D" id="1.10.260.40">
    <property type="entry name" value="lambda repressor-like DNA-binding domains"/>
    <property type="match status" value="1"/>
</dbReference>
<dbReference type="GO" id="GO:0003677">
    <property type="term" value="F:DNA binding"/>
    <property type="evidence" value="ECO:0007669"/>
    <property type="project" value="InterPro"/>
</dbReference>
<reference evidence="3 4" key="1">
    <citation type="submission" date="2019-01" db="EMBL/GenBank/DDBJ databases">
        <title>Draft genome sequence of Cellulomonas takizawaensis strain TKZ-21.</title>
        <authorList>
            <person name="Yamamura H."/>
            <person name="Hayashi T."/>
            <person name="Hamada M."/>
            <person name="Serisawa Y."/>
            <person name="Matsuyama K."/>
            <person name="Nakagawa Y."/>
            <person name="Otoguro M."/>
            <person name="Yanagida F."/>
            <person name="Hayakawa M."/>
        </authorList>
    </citation>
    <scope>NUCLEOTIDE SEQUENCE [LARGE SCALE GENOMIC DNA]</scope>
    <source>
        <strain evidence="3 4">NBRC12680</strain>
    </source>
</reference>
<protein>
    <recommendedName>
        <fullName evidence="2">HTH cro/C1-type domain-containing protein</fullName>
    </recommendedName>
</protein>
<dbReference type="SMART" id="SM00530">
    <property type="entry name" value="HTH_XRE"/>
    <property type="match status" value="1"/>
</dbReference>
<dbReference type="EMBL" id="BIMR01000093">
    <property type="protein sequence ID" value="GCE76379.1"/>
    <property type="molecule type" value="Genomic_DNA"/>
</dbReference>
<dbReference type="CDD" id="cd00093">
    <property type="entry name" value="HTH_XRE"/>
    <property type="match status" value="1"/>
</dbReference>
<evidence type="ECO:0000313" key="3">
    <source>
        <dbReference type="EMBL" id="GCE76379.1"/>
    </source>
</evidence>
<evidence type="ECO:0000256" key="1">
    <source>
        <dbReference type="SAM" id="MobiDB-lite"/>
    </source>
</evidence>
<feature type="compositionally biased region" description="Pro residues" evidence="1">
    <location>
        <begin position="80"/>
        <end position="93"/>
    </location>
</feature>
<dbReference type="SUPFAM" id="SSF47413">
    <property type="entry name" value="lambda repressor-like DNA-binding domains"/>
    <property type="match status" value="1"/>
</dbReference>
<sequence length="106" mass="11595">MNTESDAWARLRSPADVGAFLRDARIEANLSQAALADELGFDRRVLQRIEAGEPTLYITRVFALLARLHLRLEVRGDGVPGPPPAPASDPTMPPWSITDRPAATHL</sequence>
<dbReference type="InterPro" id="IPR001387">
    <property type="entry name" value="Cro/C1-type_HTH"/>
</dbReference>
<evidence type="ECO:0000259" key="2">
    <source>
        <dbReference type="PROSITE" id="PS50943"/>
    </source>
</evidence>
<feature type="region of interest" description="Disordered" evidence="1">
    <location>
        <begin position="75"/>
        <end position="106"/>
    </location>
</feature>